<gene>
    <name evidence="1" type="ORF">SAMN05444169_3180</name>
</gene>
<dbReference type="AlphaFoldDB" id="A0A1M5L0E1"/>
<organism evidence="1 2">
    <name type="scientific">Bradyrhizobium erythrophlei</name>
    <dbReference type="NCBI Taxonomy" id="1437360"/>
    <lineage>
        <taxon>Bacteria</taxon>
        <taxon>Pseudomonadati</taxon>
        <taxon>Pseudomonadota</taxon>
        <taxon>Alphaproteobacteria</taxon>
        <taxon>Hyphomicrobiales</taxon>
        <taxon>Nitrobacteraceae</taxon>
        <taxon>Bradyrhizobium</taxon>
    </lineage>
</organism>
<name>A0A1M5L0E1_9BRAD</name>
<proteinExistence type="predicted"/>
<dbReference type="EMBL" id="LT670818">
    <property type="protein sequence ID" value="SHG58461.1"/>
    <property type="molecule type" value="Genomic_DNA"/>
</dbReference>
<evidence type="ECO:0000313" key="1">
    <source>
        <dbReference type="EMBL" id="SHG58461.1"/>
    </source>
</evidence>
<reference evidence="1 2" key="1">
    <citation type="submission" date="2016-11" db="EMBL/GenBank/DDBJ databases">
        <authorList>
            <person name="Jaros S."/>
            <person name="Januszkiewicz K."/>
            <person name="Wedrychowicz H."/>
        </authorList>
    </citation>
    <scope>NUCLEOTIDE SEQUENCE [LARGE SCALE GENOMIC DNA]</scope>
    <source>
        <strain evidence="1 2">GAS242</strain>
    </source>
</reference>
<protein>
    <submittedName>
        <fullName evidence="1">Uncharacterized protein</fullName>
    </submittedName>
</protein>
<sequence length="77" mass="8539">MSSFLSERVFRSWIACWGAVGLSACSVGPDFQLPETGLPEHYLAGVNTSKTVPASELVASVNLTQWWRSFWIRFAMG</sequence>
<dbReference type="Proteomes" id="UP000190675">
    <property type="component" value="Chromosome I"/>
</dbReference>
<evidence type="ECO:0000313" key="2">
    <source>
        <dbReference type="Proteomes" id="UP000190675"/>
    </source>
</evidence>
<accession>A0A1M5L0E1</accession>